<dbReference type="InterPro" id="IPR028082">
    <property type="entry name" value="Peripla_BP_I"/>
</dbReference>
<protein>
    <submittedName>
        <fullName evidence="5">LacI family DNA-binding transcriptional regulator</fullName>
    </submittedName>
</protein>
<dbReference type="PANTHER" id="PTHR30146">
    <property type="entry name" value="LACI-RELATED TRANSCRIPTIONAL REPRESSOR"/>
    <property type="match status" value="1"/>
</dbReference>
<evidence type="ECO:0000256" key="2">
    <source>
        <dbReference type="ARBA" id="ARBA00023125"/>
    </source>
</evidence>
<reference evidence="6" key="1">
    <citation type="journal article" date="2019" name="Int. J. Syst. Evol. Microbiol.">
        <title>The Global Catalogue of Microorganisms (GCM) 10K type strain sequencing project: providing services to taxonomists for standard genome sequencing and annotation.</title>
        <authorList>
            <consortium name="The Broad Institute Genomics Platform"/>
            <consortium name="The Broad Institute Genome Sequencing Center for Infectious Disease"/>
            <person name="Wu L."/>
            <person name="Ma J."/>
        </authorList>
    </citation>
    <scope>NUCLEOTIDE SEQUENCE [LARGE SCALE GENOMIC DNA]</scope>
    <source>
        <strain evidence="6">CGMCC 1.15053</strain>
    </source>
</reference>
<evidence type="ECO:0000256" key="1">
    <source>
        <dbReference type="ARBA" id="ARBA00023015"/>
    </source>
</evidence>
<dbReference type="SMART" id="SM00354">
    <property type="entry name" value="HTH_LACI"/>
    <property type="match status" value="1"/>
</dbReference>
<dbReference type="SUPFAM" id="SSF47413">
    <property type="entry name" value="lambda repressor-like DNA-binding domains"/>
    <property type="match status" value="1"/>
</dbReference>
<dbReference type="PROSITE" id="PS00356">
    <property type="entry name" value="HTH_LACI_1"/>
    <property type="match status" value="1"/>
</dbReference>
<dbReference type="Gene3D" id="3.40.50.2300">
    <property type="match status" value="2"/>
</dbReference>
<evidence type="ECO:0000313" key="5">
    <source>
        <dbReference type="EMBL" id="MFC5849827.1"/>
    </source>
</evidence>
<evidence type="ECO:0000256" key="3">
    <source>
        <dbReference type="ARBA" id="ARBA00023163"/>
    </source>
</evidence>
<sequence>MPTGPVTLADVARRADVSRMTVSKVVNNKAGISEATRERVYRAIDELGYVANGAARALSAGRTNTLGVVVPSIGPQYISEVIRGADMAAREAGLDLLISTTQEDLRHESQNVGRLTHGLVDGLLMVLPRSVDQYSQALLRAHVPVVVVATGNQNSPFPLVDADHYHGARAAMRHLLDLGHTRIGFIAGRADTAASLERFRGYQEGLLTAGLIPEPLLVEEGHYTQPGGFAAATRLLGLAPAPTAIFAANDLSAFGAVEAVKELGLRVPQDVSVVGFDDIPQASQVFPALTTVRQPLTEMGRAGVKQLLNVLHGVGAVTDRLVLATELIDRASTAPPSAGRVPSTAN</sequence>
<dbReference type="PROSITE" id="PS50932">
    <property type="entry name" value="HTH_LACI_2"/>
    <property type="match status" value="1"/>
</dbReference>
<dbReference type="InterPro" id="IPR000843">
    <property type="entry name" value="HTH_LacI"/>
</dbReference>
<dbReference type="SUPFAM" id="SSF53822">
    <property type="entry name" value="Periplasmic binding protein-like I"/>
    <property type="match status" value="1"/>
</dbReference>
<dbReference type="Pfam" id="PF00356">
    <property type="entry name" value="LacI"/>
    <property type="match status" value="1"/>
</dbReference>
<name>A0ABW1DNU3_9DEIO</name>
<dbReference type="PANTHER" id="PTHR30146:SF109">
    <property type="entry name" value="HTH-TYPE TRANSCRIPTIONAL REGULATOR GALS"/>
    <property type="match status" value="1"/>
</dbReference>
<evidence type="ECO:0000313" key="6">
    <source>
        <dbReference type="Proteomes" id="UP001595979"/>
    </source>
</evidence>
<dbReference type="GO" id="GO:0003677">
    <property type="term" value="F:DNA binding"/>
    <property type="evidence" value="ECO:0007669"/>
    <property type="project" value="UniProtKB-KW"/>
</dbReference>
<dbReference type="InterPro" id="IPR010982">
    <property type="entry name" value="Lambda_DNA-bd_dom_sf"/>
</dbReference>
<keyword evidence="6" id="KW-1185">Reference proteome</keyword>
<keyword evidence="3" id="KW-0804">Transcription</keyword>
<gene>
    <name evidence="5" type="ORF">ACFPQ6_16105</name>
</gene>
<dbReference type="CDD" id="cd06267">
    <property type="entry name" value="PBP1_LacI_sugar_binding-like"/>
    <property type="match status" value="1"/>
</dbReference>
<keyword evidence="2 5" id="KW-0238">DNA-binding</keyword>
<evidence type="ECO:0000259" key="4">
    <source>
        <dbReference type="PROSITE" id="PS50932"/>
    </source>
</evidence>
<dbReference type="Pfam" id="PF13377">
    <property type="entry name" value="Peripla_BP_3"/>
    <property type="match status" value="1"/>
</dbReference>
<accession>A0ABW1DNU3</accession>
<comment type="caution">
    <text evidence="5">The sequence shown here is derived from an EMBL/GenBank/DDBJ whole genome shotgun (WGS) entry which is preliminary data.</text>
</comment>
<dbReference type="RefSeq" id="WP_380051299.1">
    <property type="nucleotide sequence ID" value="NZ_JBHSOH010000032.1"/>
</dbReference>
<dbReference type="Proteomes" id="UP001595979">
    <property type="component" value="Unassembled WGS sequence"/>
</dbReference>
<feature type="domain" description="HTH lacI-type" evidence="4">
    <location>
        <begin position="6"/>
        <end position="60"/>
    </location>
</feature>
<organism evidence="5 6">
    <name type="scientific">Deinococcus petrolearius</name>
    <dbReference type="NCBI Taxonomy" id="1751295"/>
    <lineage>
        <taxon>Bacteria</taxon>
        <taxon>Thermotogati</taxon>
        <taxon>Deinococcota</taxon>
        <taxon>Deinococci</taxon>
        <taxon>Deinococcales</taxon>
        <taxon>Deinococcaceae</taxon>
        <taxon>Deinococcus</taxon>
    </lineage>
</organism>
<dbReference type="EMBL" id="JBHSOH010000032">
    <property type="protein sequence ID" value="MFC5849827.1"/>
    <property type="molecule type" value="Genomic_DNA"/>
</dbReference>
<keyword evidence="1" id="KW-0805">Transcription regulation</keyword>
<proteinExistence type="predicted"/>
<dbReference type="InterPro" id="IPR046335">
    <property type="entry name" value="LacI/GalR-like_sensor"/>
</dbReference>
<dbReference type="CDD" id="cd01392">
    <property type="entry name" value="HTH_LacI"/>
    <property type="match status" value="1"/>
</dbReference>
<dbReference type="Gene3D" id="1.10.260.40">
    <property type="entry name" value="lambda repressor-like DNA-binding domains"/>
    <property type="match status" value="1"/>
</dbReference>